<comment type="caution">
    <text evidence="2">The sequence shown here is derived from an EMBL/GenBank/DDBJ whole genome shotgun (WGS) entry which is preliminary data.</text>
</comment>
<evidence type="ECO:0000313" key="2">
    <source>
        <dbReference type="EMBL" id="MBF6357410.1"/>
    </source>
</evidence>
<dbReference type="Proteomes" id="UP000707731">
    <property type="component" value="Unassembled WGS sequence"/>
</dbReference>
<dbReference type="PROSITE" id="PS51746">
    <property type="entry name" value="PPM_2"/>
    <property type="match status" value="1"/>
</dbReference>
<dbReference type="EMBL" id="JADLQN010000005">
    <property type="protein sequence ID" value="MBF6357410.1"/>
    <property type="molecule type" value="Genomic_DNA"/>
</dbReference>
<keyword evidence="3" id="KW-1185">Reference proteome</keyword>
<dbReference type="Gene3D" id="3.60.40.10">
    <property type="entry name" value="PPM-type phosphatase domain"/>
    <property type="match status" value="1"/>
</dbReference>
<accession>A0ABS0DGZ8</accession>
<reference evidence="2 3" key="1">
    <citation type="submission" date="2020-10" db="EMBL/GenBank/DDBJ databases">
        <title>Identification of Nocardia species via Next-generation sequencing and recognition of intraspecies genetic diversity.</title>
        <authorList>
            <person name="Li P."/>
            <person name="Li P."/>
            <person name="Lu B."/>
        </authorList>
    </citation>
    <scope>NUCLEOTIDE SEQUENCE [LARGE SCALE GENOMIC DNA]</scope>
    <source>
        <strain evidence="2 3">BJ06-0143</strain>
    </source>
</reference>
<dbReference type="InterPro" id="IPR036457">
    <property type="entry name" value="PPM-type-like_dom_sf"/>
</dbReference>
<gene>
    <name evidence="2" type="ORF">IU449_23155</name>
</gene>
<dbReference type="InterPro" id="IPR001932">
    <property type="entry name" value="PPM-type_phosphatase-like_dom"/>
</dbReference>
<dbReference type="SUPFAM" id="SSF81606">
    <property type="entry name" value="PP2C-like"/>
    <property type="match status" value="1"/>
</dbReference>
<proteinExistence type="predicted"/>
<evidence type="ECO:0000313" key="3">
    <source>
        <dbReference type="Proteomes" id="UP000707731"/>
    </source>
</evidence>
<evidence type="ECO:0000259" key="1">
    <source>
        <dbReference type="PROSITE" id="PS51746"/>
    </source>
</evidence>
<feature type="domain" description="PPM-type phosphatase" evidence="1">
    <location>
        <begin position="1"/>
        <end position="263"/>
    </location>
</feature>
<sequence length="266" mass="29134">MEIAIAERPDGNGEDRALVFANGVTVLDGATTHHPGIPTASGYVGTFGPELTCRLDYGIDPRAAVRETIRATAAKLHLQPGASPSSTVAVVHVGPDTVTALLLGDSSVIVGTRDGNYEIRSDNRLHELSTPLSDQYRRRLAAGSGYDRTHHEFLHKLQQHQRVHRNRTGGYWIAEADPTAADHALRFDYPRDSVAWVIVATDGARDPLEALGIEWPAVCKESSAGLRELLDRCHAWEADIDPHGRLLPRSKQHDDKTLAVIRLLSR</sequence>
<protein>
    <recommendedName>
        <fullName evidence="1">PPM-type phosphatase domain-containing protein</fullName>
    </recommendedName>
</protein>
<dbReference type="RefSeq" id="WP_195004255.1">
    <property type="nucleotide sequence ID" value="NZ_JADLQN010000005.1"/>
</dbReference>
<name>A0ABS0DGZ8_9NOCA</name>
<organism evidence="2 3">
    <name type="scientific">Nocardia higoensis</name>
    <dbReference type="NCBI Taxonomy" id="228599"/>
    <lineage>
        <taxon>Bacteria</taxon>
        <taxon>Bacillati</taxon>
        <taxon>Actinomycetota</taxon>
        <taxon>Actinomycetes</taxon>
        <taxon>Mycobacteriales</taxon>
        <taxon>Nocardiaceae</taxon>
        <taxon>Nocardia</taxon>
    </lineage>
</organism>